<comment type="caution">
    <text evidence="3">The sequence shown here is derived from an EMBL/GenBank/DDBJ whole genome shotgun (WGS) entry which is preliminary data.</text>
</comment>
<dbReference type="Pfam" id="PF01541">
    <property type="entry name" value="GIY-YIG"/>
    <property type="match status" value="1"/>
</dbReference>
<dbReference type="SUPFAM" id="SSF82771">
    <property type="entry name" value="GIY-YIG endonuclease"/>
    <property type="match status" value="1"/>
</dbReference>
<dbReference type="InterPro" id="IPR001162">
    <property type="entry name" value="UvrC_RNase_H_dom"/>
</dbReference>
<dbReference type="GO" id="GO:0006289">
    <property type="term" value="P:nucleotide-excision repair"/>
    <property type="evidence" value="ECO:0007669"/>
    <property type="project" value="InterPro"/>
</dbReference>
<sequence>MRGFININLSEINLSTLPEGPGIYIFSDKKHVALYVGKAKNLKARLRSYYGNKLLPKTKEMISKADHLSIIQVMSELESLLLEAKMVRKLDPFYNSALKDDKHPLYIKITKEKYPRILTVRKNDTLPSLALFGPFPNSTAIYSTLKMLRKIFPFSQHTIGHKACLYKQIKLCNPCPNDIENLENGEEILFQKRLYLTNIKSVKTILSGKFSRVIKDLKSEMDEYSTLNDYENAIRVREKIKRLDYLTQPINQIDEFIKNPNFAEDIINFELEHLHRILHNYIKVDKINRIECYDVAHLASSYPAASMVTFIGGVPEKKLYRHFKIRRNRGDNDISSLSEVAGRRLKYFKKWGKPDLVLVDGGKSQASAMNTIFSEYAIPVFGIAKREEMLVIPIKSFDKYRFQLIKASPPAKYLVQRIRNEAHRFARRYHHLLLSKALLQN</sequence>
<gene>
    <name evidence="3" type="ORF">A2628_01485</name>
</gene>
<dbReference type="PROSITE" id="PS50165">
    <property type="entry name" value="UVRC"/>
    <property type="match status" value="1"/>
</dbReference>
<dbReference type="CDD" id="cd10434">
    <property type="entry name" value="GIY-YIG_UvrC_Cho"/>
    <property type="match status" value="1"/>
</dbReference>
<dbReference type="InterPro" id="IPR047296">
    <property type="entry name" value="GIY-YIG_UvrC_Cho"/>
</dbReference>
<dbReference type="Gene3D" id="3.30.420.340">
    <property type="entry name" value="UvrC, RNAse H endonuclease domain"/>
    <property type="match status" value="1"/>
</dbReference>
<dbReference type="Pfam" id="PF08459">
    <property type="entry name" value="UvrC_RNaseH_dom"/>
    <property type="match status" value="1"/>
</dbReference>
<reference evidence="3 4" key="1">
    <citation type="journal article" date="2016" name="Nat. Commun.">
        <title>Thousands of microbial genomes shed light on interconnected biogeochemical processes in an aquifer system.</title>
        <authorList>
            <person name="Anantharaman K."/>
            <person name="Brown C.T."/>
            <person name="Hug L.A."/>
            <person name="Sharon I."/>
            <person name="Castelle C.J."/>
            <person name="Probst A.J."/>
            <person name="Thomas B.C."/>
            <person name="Singh A."/>
            <person name="Wilkins M.J."/>
            <person name="Karaoz U."/>
            <person name="Brodie E.L."/>
            <person name="Williams K.H."/>
            <person name="Hubbard S.S."/>
            <person name="Banfield J.F."/>
        </authorList>
    </citation>
    <scope>NUCLEOTIDE SEQUENCE [LARGE SCALE GENOMIC DNA]</scope>
</reference>
<dbReference type="AlphaFoldDB" id="A0A1F7YJD2"/>
<evidence type="ECO:0000259" key="2">
    <source>
        <dbReference type="PROSITE" id="PS50165"/>
    </source>
</evidence>
<dbReference type="GO" id="GO:0009380">
    <property type="term" value="C:excinuclease repair complex"/>
    <property type="evidence" value="ECO:0007669"/>
    <property type="project" value="TreeGrafter"/>
</dbReference>
<dbReference type="PROSITE" id="PS50164">
    <property type="entry name" value="GIY_YIG"/>
    <property type="match status" value="1"/>
</dbReference>
<organism evidence="3 4">
    <name type="scientific">Candidatus Woesebacteria bacterium RIFCSPHIGHO2_01_FULL_40_22</name>
    <dbReference type="NCBI Taxonomy" id="1802499"/>
    <lineage>
        <taxon>Bacteria</taxon>
        <taxon>Candidatus Woeseibacteriota</taxon>
    </lineage>
</organism>
<dbReference type="InterPro" id="IPR001943">
    <property type="entry name" value="UVR_dom"/>
</dbReference>
<dbReference type="PANTHER" id="PTHR30562">
    <property type="entry name" value="UVRC/OXIDOREDUCTASE"/>
    <property type="match status" value="1"/>
</dbReference>
<dbReference type="Proteomes" id="UP000179221">
    <property type="component" value="Unassembled WGS sequence"/>
</dbReference>
<dbReference type="InterPro" id="IPR038476">
    <property type="entry name" value="UvrC_RNase_H_dom_sf"/>
</dbReference>
<dbReference type="Pfam" id="PF02151">
    <property type="entry name" value="UVR"/>
    <property type="match status" value="1"/>
</dbReference>
<dbReference type="GO" id="GO:0009381">
    <property type="term" value="F:excinuclease ABC activity"/>
    <property type="evidence" value="ECO:0007669"/>
    <property type="project" value="InterPro"/>
</dbReference>
<evidence type="ECO:0000313" key="4">
    <source>
        <dbReference type="Proteomes" id="UP000179221"/>
    </source>
</evidence>
<protein>
    <recommendedName>
        <fullName evidence="5">Excinuclease ABC subunit C</fullName>
    </recommendedName>
</protein>
<dbReference type="EMBL" id="MGGL01000004">
    <property type="protein sequence ID" value="OGM27446.1"/>
    <property type="molecule type" value="Genomic_DNA"/>
</dbReference>
<evidence type="ECO:0008006" key="5">
    <source>
        <dbReference type="Google" id="ProtNLM"/>
    </source>
</evidence>
<proteinExistence type="predicted"/>
<evidence type="ECO:0000259" key="1">
    <source>
        <dbReference type="PROSITE" id="PS50164"/>
    </source>
</evidence>
<accession>A0A1F7YJD2</accession>
<name>A0A1F7YJD2_9BACT</name>
<dbReference type="InterPro" id="IPR050066">
    <property type="entry name" value="UvrABC_protein_C"/>
</dbReference>
<dbReference type="SMART" id="SM00465">
    <property type="entry name" value="GIYc"/>
    <property type="match status" value="1"/>
</dbReference>
<dbReference type="InterPro" id="IPR036876">
    <property type="entry name" value="UVR_dom_sf"/>
</dbReference>
<dbReference type="InterPro" id="IPR000305">
    <property type="entry name" value="GIY-YIG_endonuc"/>
</dbReference>
<evidence type="ECO:0000313" key="3">
    <source>
        <dbReference type="EMBL" id="OGM27446.1"/>
    </source>
</evidence>
<dbReference type="PANTHER" id="PTHR30562:SF1">
    <property type="entry name" value="UVRABC SYSTEM PROTEIN C"/>
    <property type="match status" value="1"/>
</dbReference>
<feature type="domain" description="GIY-YIG" evidence="1">
    <location>
        <begin position="19"/>
        <end position="96"/>
    </location>
</feature>
<dbReference type="SUPFAM" id="SSF46600">
    <property type="entry name" value="C-terminal UvrC-binding domain of UvrB"/>
    <property type="match status" value="1"/>
</dbReference>
<dbReference type="Gene3D" id="3.40.1440.10">
    <property type="entry name" value="GIY-YIG endonuclease"/>
    <property type="match status" value="1"/>
</dbReference>
<feature type="domain" description="UvrC family homology region profile" evidence="2">
    <location>
        <begin position="272"/>
        <end position="373"/>
    </location>
</feature>
<dbReference type="InterPro" id="IPR035901">
    <property type="entry name" value="GIY-YIG_endonuc_sf"/>
</dbReference>